<sequence>MNSKTYHSPVGQLLNRRYEIVQVLSSGAFGQTYIAQDITQPGRPRCVVKYYQSNRDYPNLLKTSRRIFVSEVETLKKLGNHDQIPQFFDCFEENQGFYLVQELIIGQTLSTELSFARYGEPTAKKEQVVYLLRDLLTVLDYVHRQGVIHCDVKPNNIIRRIEDGRLILIDFGAAQPVRSPAYDKKIIHPLSLKTTVAVSPSGYLATEQLLGTPYPCSDIYALGIIAIQFLTGLDPAKLQLNLETSEINWQEHYRQNSAPEDYSEELAAILSQMVRYNYRERYASAQAVLDALKPLLVEAKAITLEASSRALEEAFDRVSEECTQDIISLFPVPGSDRLEQEAEQANFEDWSEEKELFKPQEQPIVSSMGGLSQAPSLPSTPPRRKTQPTQAKAKGKSSSGQLHPSMMKMLTRMGVLVAVLNAFAIALGIYTLVDSRASEPAERLIEAEQALHAGKLEDAIAIAQSIPADSPAYEESQAFIQQWQKEWKQASRYASETEQAFQAQQWQEVLSVAAKVPPIDYWRNRVSPLVKKARTQAETEAQDLLNQAFTAAINKDFSQAIEKLQRISPQTSIGQTIQPKLEEYRRKQNIRAMWMLQQAYNLAAEQEFQRAITFLEQIPADTPAGAIAKEKLPEYQQKQRIIERLGRRMSYHPSEEATFVSTLPSFSTLSDLNPGAQLQEVG</sequence>
<comment type="catalytic activity">
    <reaction evidence="7">
        <text>L-threonyl-[protein] + ATP = O-phospho-L-threonyl-[protein] + ADP + H(+)</text>
        <dbReference type="Rhea" id="RHEA:46608"/>
        <dbReference type="Rhea" id="RHEA-COMP:11060"/>
        <dbReference type="Rhea" id="RHEA-COMP:11605"/>
        <dbReference type="ChEBI" id="CHEBI:15378"/>
        <dbReference type="ChEBI" id="CHEBI:30013"/>
        <dbReference type="ChEBI" id="CHEBI:30616"/>
        <dbReference type="ChEBI" id="CHEBI:61977"/>
        <dbReference type="ChEBI" id="CHEBI:456216"/>
        <dbReference type="EC" id="2.7.11.1"/>
    </reaction>
</comment>
<accession>A0ABT3L3R4</accession>
<feature type="region of interest" description="Disordered" evidence="9">
    <location>
        <begin position="367"/>
        <end position="402"/>
    </location>
</feature>
<dbReference type="PROSITE" id="PS50011">
    <property type="entry name" value="PROTEIN_KINASE_DOM"/>
    <property type="match status" value="1"/>
</dbReference>
<dbReference type="SUPFAM" id="SSF56112">
    <property type="entry name" value="Protein kinase-like (PK-like)"/>
    <property type="match status" value="1"/>
</dbReference>
<evidence type="ECO:0000256" key="4">
    <source>
        <dbReference type="ARBA" id="ARBA00022741"/>
    </source>
</evidence>
<keyword evidence="10" id="KW-1133">Transmembrane helix</keyword>
<protein>
    <recommendedName>
        <fullName evidence="1">non-specific serine/threonine protein kinase</fullName>
        <ecNumber evidence="1">2.7.11.1</ecNumber>
    </recommendedName>
</protein>
<gene>
    <name evidence="12" type="ORF">K4A83_07630</name>
</gene>
<keyword evidence="13" id="KW-1185">Reference proteome</keyword>
<dbReference type="EMBL" id="JAIHOM010000029">
    <property type="protein sequence ID" value="MCW6036141.1"/>
    <property type="molecule type" value="Genomic_DNA"/>
</dbReference>
<keyword evidence="10" id="KW-0812">Transmembrane</keyword>
<evidence type="ECO:0000256" key="3">
    <source>
        <dbReference type="ARBA" id="ARBA00022679"/>
    </source>
</evidence>
<evidence type="ECO:0000256" key="2">
    <source>
        <dbReference type="ARBA" id="ARBA00022527"/>
    </source>
</evidence>
<evidence type="ECO:0000259" key="11">
    <source>
        <dbReference type="PROSITE" id="PS50011"/>
    </source>
</evidence>
<feature type="domain" description="Protein kinase" evidence="11">
    <location>
        <begin position="18"/>
        <end position="296"/>
    </location>
</feature>
<dbReference type="Gene3D" id="1.10.510.10">
    <property type="entry name" value="Transferase(Phosphotransferase) domain 1"/>
    <property type="match status" value="1"/>
</dbReference>
<dbReference type="PANTHER" id="PTHR24363">
    <property type="entry name" value="SERINE/THREONINE PROTEIN KINASE"/>
    <property type="match status" value="1"/>
</dbReference>
<evidence type="ECO:0000256" key="10">
    <source>
        <dbReference type="SAM" id="Phobius"/>
    </source>
</evidence>
<keyword evidence="10" id="KW-0472">Membrane</keyword>
<proteinExistence type="predicted"/>
<evidence type="ECO:0000256" key="7">
    <source>
        <dbReference type="ARBA" id="ARBA00047899"/>
    </source>
</evidence>
<organism evidence="12 13">
    <name type="scientific">Spirulina subsalsa FACHB-351</name>
    <dbReference type="NCBI Taxonomy" id="234711"/>
    <lineage>
        <taxon>Bacteria</taxon>
        <taxon>Bacillati</taxon>
        <taxon>Cyanobacteriota</taxon>
        <taxon>Cyanophyceae</taxon>
        <taxon>Spirulinales</taxon>
        <taxon>Spirulinaceae</taxon>
        <taxon>Spirulina</taxon>
    </lineage>
</organism>
<dbReference type="EC" id="2.7.11.1" evidence="1"/>
<dbReference type="RefSeq" id="WP_265263883.1">
    <property type="nucleotide sequence ID" value="NZ_JAIHOM010000029.1"/>
</dbReference>
<evidence type="ECO:0000313" key="13">
    <source>
        <dbReference type="Proteomes" id="UP001526426"/>
    </source>
</evidence>
<evidence type="ECO:0000256" key="9">
    <source>
        <dbReference type="SAM" id="MobiDB-lite"/>
    </source>
</evidence>
<evidence type="ECO:0000256" key="8">
    <source>
        <dbReference type="ARBA" id="ARBA00048679"/>
    </source>
</evidence>
<dbReference type="GO" id="GO:0004674">
    <property type="term" value="F:protein serine/threonine kinase activity"/>
    <property type="evidence" value="ECO:0007669"/>
    <property type="project" value="UniProtKB-KW"/>
</dbReference>
<reference evidence="12 13" key="1">
    <citation type="submission" date="2021-08" db="EMBL/GenBank/DDBJ databases">
        <title>Draft genome sequence of Spirulina subsalsa with high tolerance to salinity and hype-accumulation of phycocyanin.</title>
        <authorList>
            <person name="Pei H."/>
            <person name="Jiang L."/>
        </authorList>
    </citation>
    <scope>NUCLEOTIDE SEQUENCE [LARGE SCALE GENOMIC DNA]</scope>
    <source>
        <strain evidence="12 13">FACHB-351</strain>
    </source>
</reference>
<dbReference type="CDD" id="cd14014">
    <property type="entry name" value="STKc_PknB_like"/>
    <property type="match status" value="1"/>
</dbReference>
<comment type="catalytic activity">
    <reaction evidence="8">
        <text>L-seryl-[protein] + ATP = O-phospho-L-seryl-[protein] + ADP + H(+)</text>
        <dbReference type="Rhea" id="RHEA:17989"/>
        <dbReference type="Rhea" id="RHEA-COMP:9863"/>
        <dbReference type="Rhea" id="RHEA-COMP:11604"/>
        <dbReference type="ChEBI" id="CHEBI:15378"/>
        <dbReference type="ChEBI" id="CHEBI:29999"/>
        <dbReference type="ChEBI" id="CHEBI:30616"/>
        <dbReference type="ChEBI" id="CHEBI:83421"/>
        <dbReference type="ChEBI" id="CHEBI:456216"/>
        <dbReference type="EC" id="2.7.11.1"/>
    </reaction>
</comment>
<dbReference type="InterPro" id="IPR011009">
    <property type="entry name" value="Kinase-like_dom_sf"/>
</dbReference>
<keyword evidence="3" id="KW-0808">Transferase</keyword>
<evidence type="ECO:0000256" key="1">
    <source>
        <dbReference type="ARBA" id="ARBA00012513"/>
    </source>
</evidence>
<comment type="caution">
    <text evidence="12">The sequence shown here is derived from an EMBL/GenBank/DDBJ whole genome shotgun (WGS) entry which is preliminary data.</text>
</comment>
<name>A0ABT3L3R4_9CYAN</name>
<dbReference type="Gene3D" id="3.30.200.20">
    <property type="entry name" value="Phosphorylase Kinase, domain 1"/>
    <property type="match status" value="1"/>
</dbReference>
<dbReference type="Proteomes" id="UP001526426">
    <property type="component" value="Unassembled WGS sequence"/>
</dbReference>
<dbReference type="SMART" id="SM00220">
    <property type="entry name" value="S_TKc"/>
    <property type="match status" value="1"/>
</dbReference>
<feature type="transmembrane region" description="Helical" evidence="10">
    <location>
        <begin position="413"/>
        <end position="433"/>
    </location>
</feature>
<keyword evidence="2 12" id="KW-0723">Serine/threonine-protein kinase</keyword>
<keyword evidence="4" id="KW-0547">Nucleotide-binding</keyword>
<feature type="compositionally biased region" description="Polar residues" evidence="9">
    <location>
        <begin position="367"/>
        <end position="377"/>
    </location>
</feature>
<dbReference type="PANTHER" id="PTHR24363:SF0">
    <property type="entry name" value="SERINE_THREONINE KINASE LIKE DOMAIN CONTAINING 1"/>
    <property type="match status" value="1"/>
</dbReference>
<evidence type="ECO:0000256" key="6">
    <source>
        <dbReference type="ARBA" id="ARBA00022840"/>
    </source>
</evidence>
<dbReference type="InterPro" id="IPR000719">
    <property type="entry name" value="Prot_kinase_dom"/>
</dbReference>
<keyword evidence="5 12" id="KW-0418">Kinase</keyword>
<evidence type="ECO:0000313" key="12">
    <source>
        <dbReference type="EMBL" id="MCW6036141.1"/>
    </source>
</evidence>
<evidence type="ECO:0000256" key="5">
    <source>
        <dbReference type="ARBA" id="ARBA00022777"/>
    </source>
</evidence>
<dbReference type="Pfam" id="PF00069">
    <property type="entry name" value="Pkinase"/>
    <property type="match status" value="1"/>
</dbReference>
<keyword evidence="6" id="KW-0067">ATP-binding</keyword>